<comment type="caution">
    <text evidence="3">The sequence shown here is derived from an EMBL/GenBank/DDBJ whole genome shotgun (WGS) entry which is preliminary data.</text>
</comment>
<dbReference type="Proteomes" id="UP001314205">
    <property type="component" value="Unassembled WGS sequence"/>
</dbReference>
<keyword evidence="4" id="KW-1185">Reference proteome</keyword>
<feature type="compositionally biased region" description="Gly residues" evidence="1">
    <location>
        <begin position="33"/>
        <end position="51"/>
    </location>
</feature>
<evidence type="ECO:0000256" key="1">
    <source>
        <dbReference type="SAM" id="MobiDB-lite"/>
    </source>
</evidence>
<accession>A0AAV1KWE5</accession>
<dbReference type="EMBL" id="CAVLGL010000080">
    <property type="protein sequence ID" value="CAK1586162.1"/>
    <property type="molecule type" value="Genomic_DNA"/>
</dbReference>
<reference evidence="3 4" key="1">
    <citation type="submission" date="2023-11" db="EMBL/GenBank/DDBJ databases">
        <authorList>
            <person name="Hedman E."/>
            <person name="Englund M."/>
            <person name="Stromberg M."/>
            <person name="Nyberg Akerstrom W."/>
            <person name="Nylinder S."/>
            <person name="Jareborg N."/>
            <person name="Kallberg Y."/>
            <person name="Kronander E."/>
        </authorList>
    </citation>
    <scope>NUCLEOTIDE SEQUENCE [LARGE SCALE GENOMIC DNA]</scope>
</reference>
<feature type="region of interest" description="Disordered" evidence="1">
    <location>
        <begin position="33"/>
        <end position="66"/>
    </location>
</feature>
<feature type="signal peptide" evidence="2">
    <location>
        <begin position="1"/>
        <end position="21"/>
    </location>
</feature>
<gene>
    <name evidence="3" type="ORF">PARMNEM_LOCUS7152</name>
</gene>
<proteinExistence type="predicted"/>
<dbReference type="AlphaFoldDB" id="A0AAV1KWE5"/>
<name>A0AAV1KWE5_9NEOP</name>
<evidence type="ECO:0000256" key="2">
    <source>
        <dbReference type="SAM" id="SignalP"/>
    </source>
</evidence>
<evidence type="ECO:0000313" key="3">
    <source>
        <dbReference type="EMBL" id="CAK1586162.1"/>
    </source>
</evidence>
<organism evidence="3 4">
    <name type="scientific">Parnassius mnemosyne</name>
    <name type="common">clouded apollo</name>
    <dbReference type="NCBI Taxonomy" id="213953"/>
    <lineage>
        <taxon>Eukaryota</taxon>
        <taxon>Metazoa</taxon>
        <taxon>Ecdysozoa</taxon>
        <taxon>Arthropoda</taxon>
        <taxon>Hexapoda</taxon>
        <taxon>Insecta</taxon>
        <taxon>Pterygota</taxon>
        <taxon>Neoptera</taxon>
        <taxon>Endopterygota</taxon>
        <taxon>Lepidoptera</taxon>
        <taxon>Glossata</taxon>
        <taxon>Ditrysia</taxon>
        <taxon>Papilionoidea</taxon>
        <taxon>Papilionidae</taxon>
        <taxon>Parnassiinae</taxon>
        <taxon>Parnassini</taxon>
        <taxon>Parnassius</taxon>
        <taxon>Driopa</taxon>
    </lineage>
</organism>
<feature type="chain" id="PRO_5043640026" evidence="2">
    <location>
        <begin position="22"/>
        <end position="131"/>
    </location>
</feature>
<evidence type="ECO:0000313" key="4">
    <source>
        <dbReference type="Proteomes" id="UP001314205"/>
    </source>
</evidence>
<sequence>MQAHSALMALAALGALAAVAAERGGGIKVGGVAAGGARDGGRGGGVRLGGDGLRRARTSPAPAAPRTPSVITAALVVPHKAFGARDYTRAEKAALSKLPRKLQKLFSHVRLNITLSMQGLTPSPMCYRMER</sequence>
<protein>
    <submittedName>
        <fullName evidence="3">Uncharacterized protein</fullName>
    </submittedName>
</protein>
<keyword evidence="2" id="KW-0732">Signal</keyword>